<gene>
    <name evidence="1" type="ORF">SPELUC_LOCUS15372</name>
</gene>
<dbReference type="Proteomes" id="UP000789366">
    <property type="component" value="Unassembled WGS sequence"/>
</dbReference>
<sequence>PAITILIKNCALLVVSTNAKKIDLINTLDVFNNIEEENIIDLDKKSTTIITIDE</sequence>
<feature type="non-terminal residue" evidence="1">
    <location>
        <position position="1"/>
    </location>
</feature>
<accession>A0ACA9QSQ4</accession>
<comment type="caution">
    <text evidence="1">The sequence shown here is derived from an EMBL/GenBank/DDBJ whole genome shotgun (WGS) entry which is preliminary data.</text>
</comment>
<evidence type="ECO:0000313" key="1">
    <source>
        <dbReference type="EMBL" id="CAG8764697.1"/>
    </source>
</evidence>
<evidence type="ECO:0000313" key="2">
    <source>
        <dbReference type="Proteomes" id="UP000789366"/>
    </source>
</evidence>
<feature type="non-terminal residue" evidence="1">
    <location>
        <position position="54"/>
    </location>
</feature>
<name>A0ACA9QSQ4_9GLOM</name>
<reference evidence="1" key="1">
    <citation type="submission" date="2021-06" db="EMBL/GenBank/DDBJ databases">
        <authorList>
            <person name="Kallberg Y."/>
            <person name="Tangrot J."/>
            <person name="Rosling A."/>
        </authorList>
    </citation>
    <scope>NUCLEOTIDE SEQUENCE</scope>
    <source>
        <strain evidence="1">28 12/20/2015</strain>
    </source>
</reference>
<dbReference type="EMBL" id="CAJVPW010050384">
    <property type="protein sequence ID" value="CAG8764697.1"/>
    <property type="molecule type" value="Genomic_DNA"/>
</dbReference>
<protein>
    <submittedName>
        <fullName evidence="1">10570_t:CDS:1</fullName>
    </submittedName>
</protein>
<organism evidence="1 2">
    <name type="scientific">Cetraspora pellucida</name>
    <dbReference type="NCBI Taxonomy" id="1433469"/>
    <lineage>
        <taxon>Eukaryota</taxon>
        <taxon>Fungi</taxon>
        <taxon>Fungi incertae sedis</taxon>
        <taxon>Mucoromycota</taxon>
        <taxon>Glomeromycotina</taxon>
        <taxon>Glomeromycetes</taxon>
        <taxon>Diversisporales</taxon>
        <taxon>Gigasporaceae</taxon>
        <taxon>Cetraspora</taxon>
    </lineage>
</organism>
<proteinExistence type="predicted"/>
<keyword evidence="2" id="KW-1185">Reference proteome</keyword>